<proteinExistence type="predicted"/>
<dbReference type="Proteomes" id="UP000240892">
    <property type="component" value="Unassembled WGS sequence"/>
</dbReference>
<dbReference type="Pfam" id="PF11041">
    <property type="entry name" value="Phage_Wedge1"/>
    <property type="match status" value="1"/>
</dbReference>
<accession>A0A2T2XVY8</accession>
<dbReference type="AlphaFoldDB" id="A0A2T2XVY8"/>
<evidence type="ECO:0000313" key="2">
    <source>
        <dbReference type="Proteomes" id="UP000240892"/>
    </source>
</evidence>
<keyword evidence="2" id="KW-1185">Reference proteome</keyword>
<name>A0A2T2XVY8_9ENTR</name>
<sequence length="221" mass="24389">MSKYTDRITNYHATKPKFFAHIDLSTRPFTDVSTAMLGFIPAFDTDKAVGVQLDQVGEWIGRSRVVSQPISGIYFAFDTDGLGYDQGVWQGPYDPDNGYTSLSDDTYRVILKAKIAINNWDGQNDSLPDILDTALDGSGLRMQIVDNQDMTISVWVFPETDISDVSLELLAAIRQGYLTVKAAGVWAGDVQTPSEGNQFFGFDLENDYIAGFDEGAWGVTL</sequence>
<dbReference type="InterPro" id="IPR021283">
    <property type="entry name" value="Phage_Wedge1"/>
</dbReference>
<protein>
    <submittedName>
        <fullName evidence="1">DUF2612 domain-containing protein</fullName>
    </submittedName>
</protein>
<reference evidence="1 2" key="1">
    <citation type="submission" date="2018-03" db="EMBL/GenBank/DDBJ databases">
        <title>First report of an OXA-48+CTX-M-M-producing Kluyvera ascorbata clone recovered from patients admitted in a University Hospital in Madrid, Spain.</title>
        <authorList>
            <person name="Hernandez-Garcia M."/>
            <person name="Leon-Sampedro R."/>
            <person name="Perez-Viso B."/>
            <person name="Morosini M.I."/>
            <person name="Lopez-Fresnena N."/>
            <person name="Coque T.M."/>
            <person name="Bonten M."/>
            <person name="Malhotra-Kumar S."/>
            <person name="Ruiz-Garbajosa P."/>
            <person name="Canton R."/>
        </authorList>
    </citation>
    <scope>NUCLEOTIDE SEQUENCE [LARGE SCALE GENOMIC DNA]</scope>
    <source>
        <strain evidence="1 2">KA2</strain>
    </source>
</reference>
<comment type="caution">
    <text evidence="1">The sequence shown here is derived from an EMBL/GenBank/DDBJ whole genome shotgun (WGS) entry which is preliminary data.</text>
</comment>
<dbReference type="EMBL" id="PYHO01000030">
    <property type="protein sequence ID" value="PSR44470.1"/>
    <property type="molecule type" value="Genomic_DNA"/>
</dbReference>
<dbReference type="RefSeq" id="WP_106930678.1">
    <property type="nucleotide sequence ID" value="NZ_CABMMU010000030.1"/>
</dbReference>
<evidence type="ECO:0000313" key="1">
    <source>
        <dbReference type="EMBL" id="PSR44470.1"/>
    </source>
</evidence>
<gene>
    <name evidence="1" type="ORF">C8256_22945</name>
</gene>
<organism evidence="1 2">
    <name type="scientific">Kluyvera genomosp. 2</name>
    <dbReference type="NCBI Taxonomy" id="2774054"/>
    <lineage>
        <taxon>Bacteria</taxon>
        <taxon>Pseudomonadati</taxon>
        <taxon>Pseudomonadota</taxon>
        <taxon>Gammaproteobacteria</taxon>
        <taxon>Enterobacterales</taxon>
        <taxon>Enterobacteriaceae</taxon>
        <taxon>Kluyvera</taxon>
    </lineage>
</organism>